<reference evidence="2 3" key="1">
    <citation type="submission" date="2009-02" db="EMBL/GenBank/DDBJ databases">
        <title>The Genome Sequence of Fusobacterium sp. 3_1_5R.</title>
        <authorList>
            <consortium name="The Broad Institute Genome Sequencing Platform"/>
            <person name="Ward D."/>
            <person name="Young S.K."/>
            <person name="Kodira C.D."/>
            <person name="Zeng Q."/>
            <person name="Koehrsen M."/>
            <person name="Alvarado L."/>
            <person name="Berlin A."/>
            <person name="Borenstein D."/>
            <person name="Chen Z."/>
            <person name="Engels R."/>
            <person name="Freedman E."/>
            <person name="Gellesch M."/>
            <person name="Goldberg J."/>
            <person name="Griggs A."/>
            <person name="Gujja S."/>
            <person name="Heiman D."/>
            <person name="Hepburn T."/>
            <person name="Howarth C."/>
            <person name="Jen D."/>
            <person name="Larson L."/>
            <person name="Lewis B."/>
            <person name="Mehta T."/>
            <person name="Park D."/>
            <person name="Pearson M."/>
            <person name="Roberts A."/>
            <person name="Saif S."/>
            <person name="Shea T."/>
            <person name="Shenoy N."/>
            <person name="Sisk P."/>
            <person name="Stolte C."/>
            <person name="Sykes S."/>
            <person name="Walk T."/>
            <person name="White J."/>
            <person name="Yandava C."/>
            <person name="Allen-Vercoe E."/>
            <person name="Strauss J."/>
            <person name="Ambrose C."/>
            <person name="Lander E."/>
            <person name="Nusbaum C."/>
            <person name="Galagan J."/>
            <person name="Birren B."/>
        </authorList>
    </citation>
    <scope>NUCLEOTIDE SEQUENCE [LARGE SCALE GENOMIC DNA]</scope>
    <source>
        <strain evidence="2 3">3_1_5R</strain>
    </source>
</reference>
<dbReference type="Proteomes" id="UP000002975">
    <property type="component" value="Unassembled WGS sequence"/>
</dbReference>
<name>E5BI26_9FUSO</name>
<protein>
    <submittedName>
        <fullName evidence="2">Uncharacterized protein</fullName>
    </submittedName>
</protein>
<dbReference type="OrthoDB" id="91661at2"/>
<evidence type="ECO:0000313" key="3">
    <source>
        <dbReference type="Proteomes" id="UP000002975"/>
    </source>
</evidence>
<dbReference type="AlphaFoldDB" id="E5BI26"/>
<evidence type="ECO:0000256" key="1">
    <source>
        <dbReference type="SAM" id="Coils"/>
    </source>
</evidence>
<dbReference type="EMBL" id="GG657974">
    <property type="protein sequence ID" value="EFS22149.1"/>
    <property type="molecule type" value="Genomic_DNA"/>
</dbReference>
<accession>E5BI26</accession>
<proteinExistence type="predicted"/>
<evidence type="ECO:0000313" key="2">
    <source>
        <dbReference type="EMBL" id="EFS22149.1"/>
    </source>
</evidence>
<feature type="coiled-coil region" evidence="1">
    <location>
        <begin position="37"/>
        <end position="64"/>
    </location>
</feature>
<organism evidence="2 3">
    <name type="scientific">Fusobacterium gonidiaformans 3-1-5R</name>
    <dbReference type="NCBI Taxonomy" id="469605"/>
    <lineage>
        <taxon>Bacteria</taxon>
        <taxon>Fusobacteriati</taxon>
        <taxon>Fusobacteriota</taxon>
        <taxon>Fusobacteriia</taxon>
        <taxon>Fusobacteriales</taxon>
        <taxon>Fusobacteriaceae</taxon>
        <taxon>Fusobacterium</taxon>
    </lineage>
</organism>
<keyword evidence="3" id="KW-1185">Reference proteome</keyword>
<dbReference type="BioCyc" id="FSP469605-HMP:GTSP-1689-MONOMER"/>
<keyword evidence="1" id="KW-0175">Coiled coil</keyword>
<gene>
    <name evidence="2" type="ORF">FSBG_01646</name>
</gene>
<sequence length="100" mass="11750">MKKIILLSLFVICFMACGKKELEYPIFSHDEKVTMYKEAKDNNNTEKLEEIEKLMQQLEIAGKKGDEVAEKERADWHTVRVLYIAPEQSYKKPDLLNGKW</sequence>
<dbReference type="HOGENOM" id="CLU_179922_0_0_0"/>
<dbReference type="RefSeq" id="WP_005956911.1">
    <property type="nucleotide sequence ID" value="NZ_GG657974.1"/>
</dbReference>